<name>A0A0L7L1P3_OPEBR</name>
<comment type="caution">
    <text evidence="2">The sequence shown here is derived from an EMBL/GenBank/DDBJ whole genome shotgun (WGS) entry which is preliminary data.</text>
</comment>
<evidence type="ECO:0000313" key="3">
    <source>
        <dbReference type="Proteomes" id="UP000037510"/>
    </source>
</evidence>
<accession>A0A0L7L1P3</accession>
<gene>
    <name evidence="2" type="ORF">OBRU01_17619</name>
</gene>
<dbReference type="Proteomes" id="UP000037510">
    <property type="component" value="Unassembled WGS sequence"/>
</dbReference>
<keyword evidence="3" id="KW-1185">Reference proteome</keyword>
<proteinExistence type="predicted"/>
<dbReference type="EMBL" id="JTDY01003646">
    <property type="protein sequence ID" value="KOB69226.1"/>
    <property type="molecule type" value="Genomic_DNA"/>
</dbReference>
<protein>
    <submittedName>
        <fullName evidence="2">Putative glycerophosphoryl diester phosphodiesterase</fullName>
    </submittedName>
</protein>
<evidence type="ECO:0000313" key="2">
    <source>
        <dbReference type="EMBL" id="KOB69226.1"/>
    </source>
</evidence>
<feature type="region of interest" description="Disordered" evidence="1">
    <location>
        <begin position="151"/>
        <end position="173"/>
    </location>
</feature>
<dbReference type="AlphaFoldDB" id="A0A0L7L1P3"/>
<sequence>MDPTTRGAISYRPYCFSAHNYDAENGPNNPRYALPTPTKYIVQIVGAISYRPYCFSAHNYDAENGPNNPSRHQLPALLLQRTQLRRREWTQQPEIVVAISYRPYCFSAHNYDAENGPNNPRYALPTPTKYIVQIVGAISYRPYCFSAHNYDAENGPNNPRPPTSPTRCSASPM</sequence>
<reference evidence="2 3" key="1">
    <citation type="journal article" date="2015" name="Genome Biol. Evol.">
        <title>The genome of winter moth (Operophtera brumata) provides a genomic perspective on sexual dimorphism and phenology.</title>
        <authorList>
            <person name="Derks M.F."/>
            <person name="Smit S."/>
            <person name="Salis L."/>
            <person name="Schijlen E."/>
            <person name="Bossers A."/>
            <person name="Mateman C."/>
            <person name="Pijl A.S."/>
            <person name="de Ridder D."/>
            <person name="Groenen M.A."/>
            <person name="Visser M.E."/>
            <person name="Megens H.J."/>
        </authorList>
    </citation>
    <scope>NUCLEOTIDE SEQUENCE [LARGE SCALE GENOMIC DNA]</scope>
    <source>
        <strain evidence="2">WM2013NL</strain>
        <tissue evidence="2">Head and thorax</tissue>
    </source>
</reference>
<organism evidence="2 3">
    <name type="scientific">Operophtera brumata</name>
    <name type="common">Winter moth</name>
    <name type="synonym">Phalaena brumata</name>
    <dbReference type="NCBI Taxonomy" id="104452"/>
    <lineage>
        <taxon>Eukaryota</taxon>
        <taxon>Metazoa</taxon>
        <taxon>Ecdysozoa</taxon>
        <taxon>Arthropoda</taxon>
        <taxon>Hexapoda</taxon>
        <taxon>Insecta</taxon>
        <taxon>Pterygota</taxon>
        <taxon>Neoptera</taxon>
        <taxon>Endopterygota</taxon>
        <taxon>Lepidoptera</taxon>
        <taxon>Glossata</taxon>
        <taxon>Ditrysia</taxon>
        <taxon>Geometroidea</taxon>
        <taxon>Geometridae</taxon>
        <taxon>Larentiinae</taxon>
        <taxon>Operophtera</taxon>
    </lineage>
</organism>
<evidence type="ECO:0000256" key="1">
    <source>
        <dbReference type="SAM" id="MobiDB-lite"/>
    </source>
</evidence>